<reference evidence="2 3" key="1">
    <citation type="journal article" date="2019" name="Int. J. Syst. Evol. Microbiol.">
        <title>The Global Catalogue of Microorganisms (GCM) 10K type strain sequencing project: providing services to taxonomists for standard genome sequencing and annotation.</title>
        <authorList>
            <consortium name="The Broad Institute Genomics Platform"/>
            <consortium name="The Broad Institute Genome Sequencing Center for Infectious Disease"/>
            <person name="Wu L."/>
            <person name="Ma J."/>
        </authorList>
    </citation>
    <scope>NUCLEOTIDE SEQUENCE [LARGE SCALE GENOMIC DNA]</scope>
    <source>
        <strain evidence="2 3">JCM 7356</strain>
    </source>
</reference>
<organism evidence="2 3">
    <name type="scientific">Kitasatospora cystarginea</name>
    <dbReference type="NCBI Taxonomy" id="58350"/>
    <lineage>
        <taxon>Bacteria</taxon>
        <taxon>Bacillati</taxon>
        <taxon>Actinomycetota</taxon>
        <taxon>Actinomycetes</taxon>
        <taxon>Kitasatosporales</taxon>
        <taxon>Streptomycetaceae</taxon>
        <taxon>Kitasatospora</taxon>
    </lineage>
</organism>
<keyword evidence="3" id="KW-1185">Reference proteome</keyword>
<sequence>MSTDRAVNFSTRRGSVGVPTVTTLSTLSWSTSLRDFRLHRACGIPPGSPSFGAPGLTLRPGSALSDRAGEAELRPVVALLAVRVGVGEPHAGLGMPVPVAPGRPWPPAPAGSGAPDLGSSRCRVPLDAEPLTSGVADEDATGTVGAGGPSAVGSAPRCEGTAGPGAQPSSWYPSADPDRAATVPRGAG</sequence>
<proteinExistence type="predicted"/>
<comment type="caution">
    <text evidence="2">The sequence shown here is derived from an EMBL/GenBank/DDBJ whole genome shotgun (WGS) entry which is preliminary data.</text>
</comment>
<name>A0ABN3DFS0_9ACTN</name>
<evidence type="ECO:0000313" key="3">
    <source>
        <dbReference type="Proteomes" id="UP001500305"/>
    </source>
</evidence>
<dbReference type="EMBL" id="BAAATR010000002">
    <property type="protein sequence ID" value="GAA2229433.1"/>
    <property type="molecule type" value="Genomic_DNA"/>
</dbReference>
<feature type="region of interest" description="Disordered" evidence="1">
    <location>
        <begin position="104"/>
        <end position="188"/>
    </location>
</feature>
<evidence type="ECO:0000313" key="2">
    <source>
        <dbReference type="EMBL" id="GAA2229433.1"/>
    </source>
</evidence>
<protein>
    <submittedName>
        <fullName evidence="2">Uncharacterized protein</fullName>
    </submittedName>
</protein>
<evidence type="ECO:0000256" key="1">
    <source>
        <dbReference type="SAM" id="MobiDB-lite"/>
    </source>
</evidence>
<accession>A0ABN3DFS0</accession>
<dbReference type="Proteomes" id="UP001500305">
    <property type="component" value="Unassembled WGS sequence"/>
</dbReference>
<gene>
    <name evidence="2" type="ORF">GCM10010430_06700</name>
</gene>